<dbReference type="EMBL" id="CAJVQC010104697">
    <property type="protein sequence ID" value="CAG8832785.1"/>
    <property type="molecule type" value="Genomic_DNA"/>
</dbReference>
<comment type="caution">
    <text evidence="1">The sequence shown here is derived from an EMBL/GenBank/DDBJ whole genome shotgun (WGS) entry which is preliminary data.</text>
</comment>
<gene>
    <name evidence="1" type="ORF">RPERSI_LOCUS28589</name>
</gene>
<evidence type="ECO:0000313" key="2">
    <source>
        <dbReference type="Proteomes" id="UP000789920"/>
    </source>
</evidence>
<name>A0ACA9SBI1_9GLOM</name>
<evidence type="ECO:0000313" key="1">
    <source>
        <dbReference type="EMBL" id="CAG8832785.1"/>
    </source>
</evidence>
<accession>A0ACA9SBI1</accession>
<feature type="non-terminal residue" evidence="1">
    <location>
        <position position="150"/>
    </location>
</feature>
<keyword evidence="2" id="KW-1185">Reference proteome</keyword>
<protein>
    <submittedName>
        <fullName evidence="1">9246_t:CDS:1</fullName>
    </submittedName>
</protein>
<dbReference type="Proteomes" id="UP000789920">
    <property type="component" value="Unassembled WGS sequence"/>
</dbReference>
<proteinExistence type="predicted"/>
<feature type="non-terminal residue" evidence="1">
    <location>
        <position position="1"/>
    </location>
</feature>
<organism evidence="1 2">
    <name type="scientific">Racocetra persica</name>
    <dbReference type="NCBI Taxonomy" id="160502"/>
    <lineage>
        <taxon>Eukaryota</taxon>
        <taxon>Fungi</taxon>
        <taxon>Fungi incertae sedis</taxon>
        <taxon>Mucoromycota</taxon>
        <taxon>Glomeromycotina</taxon>
        <taxon>Glomeromycetes</taxon>
        <taxon>Diversisporales</taxon>
        <taxon>Gigasporaceae</taxon>
        <taxon>Racocetra</taxon>
    </lineage>
</organism>
<sequence length="150" mass="17381">ARNKVNPNHSEEARNAYDDVYNALETLYNADLTKFDDNDPLTIEVIDISSNWAHSYLKNNTIDFLKINKFYLLAKILNENVIFRTTIWNLNIIWSKDQFERIYVSQVVEPLISIALENLPIDINCELNRASKNYKSSNSSNSTVEDHPDI</sequence>
<reference evidence="1" key="1">
    <citation type="submission" date="2021-06" db="EMBL/GenBank/DDBJ databases">
        <authorList>
            <person name="Kallberg Y."/>
            <person name="Tangrot J."/>
            <person name="Rosling A."/>
        </authorList>
    </citation>
    <scope>NUCLEOTIDE SEQUENCE</scope>
    <source>
        <strain evidence="1">MA461A</strain>
    </source>
</reference>